<sequence length="212" mass="23414">MGSIISVVGPYHRPITIVLSTALVGGAHFLTSAKNTSSALVDLGHLGSFAVWFGSQFWVTFVAGLTMVTILPRNWFAKVQRVLFDHYFLGGVLMNSAMLSTFMIKHPFSTWHGQTSVMGNGLIASLACVGMNCFLVKPWVTNTSKIMQDFEGDRGLGNEPGSIKDKNILTDPKYVVIKKEFVKAHSLSAILNLFNMCFSTYHLWYLGSHISF</sequence>
<feature type="transmembrane region" description="Helical" evidence="5">
    <location>
        <begin position="50"/>
        <end position="71"/>
    </location>
</feature>
<dbReference type="GO" id="GO:0016020">
    <property type="term" value="C:membrane"/>
    <property type="evidence" value="ECO:0007669"/>
    <property type="project" value="UniProtKB-SubCell"/>
</dbReference>
<evidence type="ECO:0000256" key="1">
    <source>
        <dbReference type="ARBA" id="ARBA00004370"/>
    </source>
</evidence>
<feature type="transmembrane region" description="Helical" evidence="5">
    <location>
        <begin position="116"/>
        <end position="136"/>
    </location>
</feature>
<evidence type="ECO:0000256" key="4">
    <source>
        <dbReference type="ARBA" id="ARBA00023136"/>
    </source>
</evidence>
<comment type="subcellular location">
    <subcellularLocation>
        <location evidence="1">Membrane</location>
    </subcellularLocation>
</comment>
<feature type="transmembrane region" description="Helical" evidence="5">
    <location>
        <begin position="12"/>
        <end position="30"/>
    </location>
</feature>
<feature type="transmembrane region" description="Helical" evidence="5">
    <location>
        <begin position="187"/>
        <end position="206"/>
    </location>
</feature>
<proteinExistence type="predicted"/>
<name>A0A7M5WXF9_9CNID</name>
<dbReference type="RefSeq" id="XP_066916034.1">
    <property type="nucleotide sequence ID" value="XM_067059933.1"/>
</dbReference>
<protein>
    <recommendedName>
        <fullName evidence="6">TMEM205-like domain-containing protein</fullName>
    </recommendedName>
</protein>
<dbReference type="GeneID" id="136803200"/>
<evidence type="ECO:0000313" key="7">
    <source>
        <dbReference type="EnsemblMetazoa" id="CLYHEMP014639.1"/>
    </source>
</evidence>
<reference evidence="7" key="1">
    <citation type="submission" date="2021-01" db="UniProtKB">
        <authorList>
            <consortium name="EnsemblMetazoa"/>
        </authorList>
    </citation>
    <scope>IDENTIFICATION</scope>
</reference>
<dbReference type="OrthoDB" id="1641132at2759"/>
<keyword evidence="8" id="KW-1185">Reference proteome</keyword>
<evidence type="ECO:0000259" key="6">
    <source>
        <dbReference type="Pfam" id="PF13664"/>
    </source>
</evidence>
<keyword evidence="3 5" id="KW-1133">Transmembrane helix</keyword>
<evidence type="ECO:0000256" key="2">
    <source>
        <dbReference type="ARBA" id="ARBA00022692"/>
    </source>
</evidence>
<keyword evidence="2 5" id="KW-0812">Transmembrane</keyword>
<dbReference type="Pfam" id="PF13664">
    <property type="entry name" value="DUF4149"/>
    <property type="match status" value="1"/>
</dbReference>
<dbReference type="InterPro" id="IPR053009">
    <property type="entry name" value="Xanthocillin_Biosynth-Assoc"/>
</dbReference>
<feature type="transmembrane region" description="Helical" evidence="5">
    <location>
        <begin position="83"/>
        <end position="104"/>
    </location>
</feature>
<dbReference type="PANTHER" id="PTHR23241:SF102">
    <property type="entry name" value="LD23009P"/>
    <property type="match status" value="1"/>
</dbReference>
<dbReference type="EnsemblMetazoa" id="CLYHEMT014639.1">
    <property type="protein sequence ID" value="CLYHEMP014639.1"/>
    <property type="gene ID" value="CLYHEMG014639"/>
</dbReference>
<dbReference type="AlphaFoldDB" id="A0A7M5WXF9"/>
<keyword evidence="4 5" id="KW-0472">Membrane</keyword>
<feature type="domain" description="TMEM205-like" evidence="6">
    <location>
        <begin position="48"/>
        <end position="145"/>
    </location>
</feature>
<evidence type="ECO:0000256" key="5">
    <source>
        <dbReference type="SAM" id="Phobius"/>
    </source>
</evidence>
<dbReference type="Proteomes" id="UP000594262">
    <property type="component" value="Unplaced"/>
</dbReference>
<evidence type="ECO:0000313" key="8">
    <source>
        <dbReference type="Proteomes" id="UP000594262"/>
    </source>
</evidence>
<organism evidence="7 8">
    <name type="scientific">Clytia hemisphaerica</name>
    <dbReference type="NCBI Taxonomy" id="252671"/>
    <lineage>
        <taxon>Eukaryota</taxon>
        <taxon>Metazoa</taxon>
        <taxon>Cnidaria</taxon>
        <taxon>Hydrozoa</taxon>
        <taxon>Hydroidolina</taxon>
        <taxon>Leptothecata</taxon>
        <taxon>Obeliida</taxon>
        <taxon>Clytiidae</taxon>
        <taxon>Clytia</taxon>
    </lineage>
</organism>
<dbReference type="PANTHER" id="PTHR23241">
    <property type="entry name" value="LATE EMBRYOGENESIS ABUNDANT PLANTS LEA-RELATED"/>
    <property type="match status" value="1"/>
</dbReference>
<accession>A0A7M5WXF9</accession>
<dbReference type="InterPro" id="IPR025423">
    <property type="entry name" value="TMEM205-like"/>
</dbReference>
<evidence type="ECO:0000256" key="3">
    <source>
        <dbReference type="ARBA" id="ARBA00022989"/>
    </source>
</evidence>